<reference evidence="2" key="1">
    <citation type="submission" date="2018-04" db="EMBL/GenBank/DDBJ databases">
        <title>Whole genome sequencing of Hypsizygus marmoreus.</title>
        <authorList>
            <person name="Choi I.-G."/>
            <person name="Min B."/>
            <person name="Kim J.-G."/>
            <person name="Kim S."/>
            <person name="Oh Y.-L."/>
            <person name="Kong W.-S."/>
            <person name="Park H."/>
            <person name="Jeong J."/>
            <person name="Song E.-S."/>
        </authorList>
    </citation>
    <scope>NUCLEOTIDE SEQUENCE [LARGE SCALE GENOMIC DNA]</scope>
    <source>
        <strain evidence="2">51987-8</strain>
    </source>
</reference>
<evidence type="ECO:0000313" key="2">
    <source>
        <dbReference type="EMBL" id="RDB30057.1"/>
    </source>
</evidence>
<organism evidence="2 3">
    <name type="scientific">Hypsizygus marmoreus</name>
    <name type="common">White beech mushroom</name>
    <name type="synonym">Agaricus marmoreus</name>
    <dbReference type="NCBI Taxonomy" id="39966"/>
    <lineage>
        <taxon>Eukaryota</taxon>
        <taxon>Fungi</taxon>
        <taxon>Dikarya</taxon>
        <taxon>Basidiomycota</taxon>
        <taxon>Agaricomycotina</taxon>
        <taxon>Agaricomycetes</taxon>
        <taxon>Agaricomycetidae</taxon>
        <taxon>Agaricales</taxon>
        <taxon>Tricholomatineae</taxon>
        <taxon>Lyophyllaceae</taxon>
        <taxon>Hypsizygus</taxon>
    </lineage>
</organism>
<dbReference type="STRING" id="39966.A0A369KB22"/>
<sequence>MALRRVLFPAGSKVPPAFQFQQASLNIELQRRLVKQFGMRCVDLYKKYGCAELIYDDEGNIVGLAPPTEYLKEADDLALHLFMTESDDPRRKNISATALSRIALAQSSFYASVVERLRTDPSYLREQIELLAARRYELLPDANGDHPTLESLLADPRFVGQQTRFIIHNNLQDLGYWSIVAEYLKDIADLDEKKGRFGAQKERQKLMNYVAGLVDHAISIVTRRVKRGIVTDKKFGKFWRRSRNYPDYRGAECYVDEPELRNLDTRSFEGACINFALHEDNLGVYVDDFVKCFLKASDVEVTELNEFLYNSISQLKYLNDFLGLLDYTACTIPSTGRYDSFARNTKVAQQILDKAPFERHIKSIESISEPTVFVKLWNSVTSISQAECRTSLEKLVGFLPIAPSWHTPSPPSPSPSPPLPLGSLDLVSEPAPKKPLAIEVPPEDEHVQPPLAATKHVEPPLATIKVPEPSPEQPLAIETAAKEEHAGPAPIVVKPYYASRPTAFAPTDEIQQPVRKGPKVKTRPNNNVNPVVENDLALPQVAEAGVQRPTSPVLRVKKHAYDILENLLGNGRVKGQIDYRDFEKAMCALKFRLWQGSRGSAVILEPPSSSDPWFYYDRPHGRGTKFNLSLRGDIAKRLRDTYGWEWSWFALKTAEDKVD</sequence>
<name>A0A369KB22_HYPMA</name>
<proteinExistence type="predicted"/>
<gene>
    <name evidence="2" type="ORF">Hypma_013915</name>
</gene>
<dbReference type="AlphaFoldDB" id="A0A369KB22"/>
<evidence type="ECO:0000313" key="3">
    <source>
        <dbReference type="Proteomes" id="UP000076154"/>
    </source>
</evidence>
<dbReference type="EMBL" id="LUEZ02000009">
    <property type="protein sequence ID" value="RDB30057.1"/>
    <property type="molecule type" value="Genomic_DNA"/>
</dbReference>
<accession>A0A369KB22</accession>
<protein>
    <submittedName>
        <fullName evidence="2">Uncharacterized protein</fullName>
    </submittedName>
</protein>
<evidence type="ECO:0000256" key="1">
    <source>
        <dbReference type="SAM" id="MobiDB-lite"/>
    </source>
</evidence>
<comment type="caution">
    <text evidence="2">The sequence shown here is derived from an EMBL/GenBank/DDBJ whole genome shotgun (WGS) entry which is preliminary data.</text>
</comment>
<feature type="region of interest" description="Disordered" evidence="1">
    <location>
        <begin position="511"/>
        <end position="531"/>
    </location>
</feature>
<dbReference type="Proteomes" id="UP000076154">
    <property type="component" value="Unassembled WGS sequence"/>
</dbReference>
<keyword evidence="3" id="KW-1185">Reference proteome</keyword>
<dbReference type="InParanoid" id="A0A369KB22"/>
<dbReference type="OrthoDB" id="2922289at2759"/>